<dbReference type="PANTHER" id="PTHR24056">
    <property type="entry name" value="CELL DIVISION PROTEIN KINASE"/>
    <property type="match status" value="1"/>
</dbReference>
<protein>
    <recommendedName>
        <fullName evidence="2">cyclin-dependent kinase</fullName>
        <ecNumber evidence="2">2.7.11.22</ecNumber>
    </recommendedName>
</protein>
<evidence type="ECO:0000256" key="9">
    <source>
        <dbReference type="ARBA" id="ARBA00022777"/>
    </source>
</evidence>
<dbReference type="EC" id="2.7.11.22" evidence="2"/>
<keyword evidence="6" id="KW-0132">Cell division</keyword>
<accession>A0A212CSE2</accession>
<evidence type="ECO:0000256" key="6">
    <source>
        <dbReference type="ARBA" id="ARBA00022618"/>
    </source>
</evidence>
<dbReference type="GO" id="GO:0051301">
    <property type="term" value="P:cell division"/>
    <property type="evidence" value="ECO:0007669"/>
    <property type="project" value="UniProtKB-KW"/>
</dbReference>
<dbReference type="GO" id="GO:0030332">
    <property type="term" value="F:cyclin binding"/>
    <property type="evidence" value="ECO:0007669"/>
    <property type="project" value="TreeGrafter"/>
</dbReference>
<comment type="catalytic activity">
    <reaction evidence="13">
        <text>L-seryl-[protein] + ATP = O-phospho-L-seryl-[protein] + ADP + H(+)</text>
        <dbReference type="Rhea" id="RHEA:17989"/>
        <dbReference type="Rhea" id="RHEA-COMP:9863"/>
        <dbReference type="Rhea" id="RHEA-COMP:11604"/>
        <dbReference type="ChEBI" id="CHEBI:15378"/>
        <dbReference type="ChEBI" id="CHEBI:29999"/>
        <dbReference type="ChEBI" id="CHEBI:30616"/>
        <dbReference type="ChEBI" id="CHEBI:83421"/>
        <dbReference type="ChEBI" id="CHEBI:456216"/>
        <dbReference type="EC" id="2.7.11.22"/>
    </reaction>
</comment>
<dbReference type="InterPro" id="IPR011009">
    <property type="entry name" value="Kinase-like_dom_sf"/>
</dbReference>
<evidence type="ECO:0000256" key="2">
    <source>
        <dbReference type="ARBA" id="ARBA00012425"/>
    </source>
</evidence>
<reference evidence="14 15" key="1">
    <citation type="journal article" date="2018" name="Mol. Genet. Genomics">
        <title>The red deer Cervus elaphus genome CerEla1.0: sequencing, annotating, genes, and chromosomes.</title>
        <authorList>
            <person name="Bana N.A."/>
            <person name="Nyiri A."/>
            <person name="Nagy J."/>
            <person name="Frank K."/>
            <person name="Nagy T."/>
            <person name="Steger V."/>
            <person name="Schiller M."/>
            <person name="Lakatos P."/>
            <person name="Sugar L."/>
            <person name="Horn P."/>
            <person name="Barta E."/>
            <person name="Orosz L."/>
        </authorList>
    </citation>
    <scope>NUCLEOTIDE SEQUENCE [LARGE SCALE GENOMIC DNA]</scope>
    <source>
        <strain evidence="14">Hungarian</strain>
    </source>
</reference>
<keyword evidence="4" id="KW-0723">Serine/threonine-protein kinase</keyword>
<dbReference type="GO" id="GO:0005524">
    <property type="term" value="F:ATP binding"/>
    <property type="evidence" value="ECO:0007669"/>
    <property type="project" value="UniProtKB-KW"/>
</dbReference>
<sequence length="185" mass="20303">GPRSGHFAALRNIRIPYGGDTGVCLAISIVCEAFELPILVGLNDVSATAQTDQETKVTLEFEYMDQNLRTYLDKAASSGLPNLELPDGTTAVVVTLWYCAAEVLLQSTCATPVAMWKAGCTFEDMFHQKLLFCGNSKADQLGKIFDLIKLCPEVDWLQDSTLLVQLMVPEMQKMEHCYAAGVADF</sequence>
<dbReference type="GO" id="GO:0005634">
    <property type="term" value="C:nucleus"/>
    <property type="evidence" value="ECO:0007669"/>
    <property type="project" value="TreeGrafter"/>
</dbReference>
<proteinExistence type="predicted"/>
<keyword evidence="11" id="KW-0131">Cell cycle</keyword>
<name>A0A212CSE2_CEREH</name>
<evidence type="ECO:0000256" key="3">
    <source>
        <dbReference type="ARBA" id="ARBA00022490"/>
    </source>
</evidence>
<dbReference type="EMBL" id="MKHE01000013">
    <property type="protein sequence ID" value="OWK08937.1"/>
    <property type="molecule type" value="Genomic_DNA"/>
</dbReference>
<dbReference type="InterPro" id="IPR050108">
    <property type="entry name" value="CDK"/>
</dbReference>
<dbReference type="GO" id="GO:0004693">
    <property type="term" value="F:cyclin-dependent protein serine/threonine kinase activity"/>
    <property type="evidence" value="ECO:0007669"/>
    <property type="project" value="UniProtKB-EC"/>
</dbReference>
<dbReference type="OrthoDB" id="1732493at2759"/>
<keyword evidence="8" id="KW-0547">Nucleotide-binding</keyword>
<dbReference type="GO" id="GO:0000082">
    <property type="term" value="P:G1/S transition of mitotic cell cycle"/>
    <property type="evidence" value="ECO:0007669"/>
    <property type="project" value="TreeGrafter"/>
</dbReference>
<dbReference type="GO" id="GO:0005737">
    <property type="term" value="C:cytoplasm"/>
    <property type="evidence" value="ECO:0007669"/>
    <property type="project" value="UniProtKB-SubCell"/>
</dbReference>
<keyword evidence="3" id="KW-0963">Cytoplasm</keyword>
<evidence type="ECO:0000313" key="15">
    <source>
        <dbReference type="Proteomes" id="UP000242450"/>
    </source>
</evidence>
<evidence type="ECO:0000256" key="13">
    <source>
        <dbReference type="ARBA" id="ARBA00048367"/>
    </source>
</evidence>
<dbReference type="GO" id="GO:0010468">
    <property type="term" value="P:regulation of gene expression"/>
    <property type="evidence" value="ECO:0007669"/>
    <property type="project" value="TreeGrafter"/>
</dbReference>
<comment type="catalytic activity">
    <reaction evidence="12">
        <text>L-threonyl-[protein] + ATP = O-phospho-L-threonyl-[protein] + ADP + H(+)</text>
        <dbReference type="Rhea" id="RHEA:46608"/>
        <dbReference type="Rhea" id="RHEA-COMP:11060"/>
        <dbReference type="Rhea" id="RHEA-COMP:11605"/>
        <dbReference type="ChEBI" id="CHEBI:15378"/>
        <dbReference type="ChEBI" id="CHEBI:30013"/>
        <dbReference type="ChEBI" id="CHEBI:30616"/>
        <dbReference type="ChEBI" id="CHEBI:61977"/>
        <dbReference type="ChEBI" id="CHEBI:456216"/>
        <dbReference type="EC" id="2.7.11.22"/>
    </reaction>
</comment>
<evidence type="ECO:0000313" key="14">
    <source>
        <dbReference type="EMBL" id="OWK08937.1"/>
    </source>
</evidence>
<evidence type="ECO:0000256" key="1">
    <source>
        <dbReference type="ARBA" id="ARBA00004496"/>
    </source>
</evidence>
<feature type="non-terminal residue" evidence="14">
    <location>
        <position position="1"/>
    </location>
</feature>
<dbReference type="GO" id="GO:0000307">
    <property type="term" value="C:cyclin-dependent protein kinase holoenzyme complex"/>
    <property type="evidence" value="ECO:0007669"/>
    <property type="project" value="TreeGrafter"/>
</dbReference>
<evidence type="ECO:0000256" key="10">
    <source>
        <dbReference type="ARBA" id="ARBA00022840"/>
    </source>
</evidence>
<dbReference type="GO" id="GO:0010389">
    <property type="term" value="P:regulation of G2/M transition of mitotic cell cycle"/>
    <property type="evidence" value="ECO:0007669"/>
    <property type="project" value="TreeGrafter"/>
</dbReference>
<comment type="caution">
    <text evidence="14">The sequence shown here is derived from an EMBL/GenBank/DDBJ whole genome shotgun (WGS) entry which is preliminary data.</text>
</comment>
<dbReference type="Proteomes" id="UP000242450">
    <property type="component" value="Chromosome 13"/>
</dbReference>
<evidence type="ECO:0000256" key="12">
    <source>
        <dbReference type="ARBA" id="ARBA00047811"/>
    </source>
</evidence>
<dbReference type="Gene3D" id="1.10.510.10">
    <property type="entry name" value="Transferase(Phosphotransferase) domain 1"/>
    <property type="match status" value="1"/>
</dbReference>
<evidence type="ECO:0000256" key="4">
    <source>
        <dbReference type="ARBA" id="ARBA00022527"/>
    </source>
</evidence>
<dbReference type="AlphaFoldDB" id="A0A212CSE2"/>
<evidence type="ECO:0000256" key="11">
    <source>
        <dbReference type="ARBA" id="ARBA00023306"/>
    </source>
</evidence>
<evidence type="ECO:0000256" key="5">
    <source>
        <dbReference type="ARBA" id="ARBA00022553"/>
    </source>
</evidence>
<keyword evidence="9" id="KW-0418">Kinase</keyword>
<gene>
    <name evidence="14" type="ORF">Celaphus_00015145</name>
</gene>
<evidence type="ECO:0000256" key="8">
    <source>
        <dbReference type="ARBA" id="ARBA00022741"/>
    </source>
</evidence>
<feature type="non-terminal residue" evidence="14">
    <location>
        <position position="185"/>
    </location>
</feature>
<dbReference type="PANTHER" id="PTHR24056:SF129">
    <property type="entry name" value="CYCLIN-DEPENDENT KINASE 4"/>
    <property type="match status" value="1"/>
</dbReference>
<keyword evidence="15" id="KW-1185">Reference proteome</keyword>
<organism evidence="14 15">
    <name type="scientific">Cervus elaphus hippelaphus</name>
    <name type="common">European red deer</name>
    <dbReference type="NCBI Taxonomy" id="46360"/>
    <lineage>
        <taxon>Eukaryota</taxon>
        <taxon>Metazoa</taxon>
        <taxon>Chordata</taxon>
        <taxon>Craniata</taxon>
        <taxon>Vertebrata</taxon>
        <taxon>Euteleostomi</taxon>
        <taxon>Mammalia</taxon>
        <taxon>Eutheria</taxon>
        <taxon>Laurasiatheria</taxon>
        <taxon>Artiodactyla</taxon>
        <taxon>Ruminantia</taxon>
        <taxon>Pecora</taxon>
        <taxon>Cervidae</taxon>
        <taxon>Cervinae</taxon>
        <taxon>Cervus</taxon>
    </lineage>
</organism>
<keyword evidence="7" id="KW-0808">Transferase</keyword>
<evidence type="ECO:0000256" key="7">
    <source>
        <dbReference type="ARBA" id="ARBA00022679"/>
    </source>
</evidence>
<keyword evidence="5" id="KW-0597">Phosphoprotein</keyword>
<dbReference type="SUPFAM" id="SSF56112">
    <property type="entry name" value="Protein kinase-like (PK-like)"/>
    <property type="match status" value="1"/>
</dbReference>
<dbReference type="GO" id="GO:0007165">
    <property type="term" value="P:signal transduction"/>
    <property type="evidence" value="ECO:0007669"/>
    <property type="project" value="TreeGrafter"/>
</dbReference>
<comment type="subcellular location">
    <subcellularLocation>
        <location evidence="1">Cytoplasm</location>
    </subcellularLocation>
</comment>
<keyword evidence="10" id="KW-0067">ATP-binding</keyword>